<dbReference type="RefSeq" id="WP_377726940.1">
    <property type="nucleotide sequence ID" value="NZ_JBHSEW010000011.1"/>
</dbReference>
<dbReference type="Proteomes" id="UP001595967">
    <property type="component" value="Unassembled WGS sequence"/>
</dbReference>
<dbReference type="EMBL" id="JBHSEW010000011">
    <property type="protein sequence ID" value="MFC4623072.1"/>
    <property type="molecule type" value="Genomic_DNA"/>
</dbReference>
<comment type="caution">
    <text evidence="1">The sequence shown here is derived from an EMBL/GenBank/DDBJ whole genome shotgun (WGS) entry which is preliminary data.</text>
</comment>
<sequence>MNKQPNRTKSGLILPTDAEDAAINRGITADPDTVEITTQLAAKLLPLRRRGRPPVEQPKAPITTRIDADVLHAIKDSGKGWQTRLNDVLREAVQKGKFKPVG</sequence>
<accession>A0ABV9GYE2</accession>
<keyword evidence="2" id="KW-1185">Reference proteome</keyword>
<organism evidence="1 2">
    <name type="scientific">Comamonas nitrativorans</name>
    <dbReference type="NCBI Taxonomy" id="108437"/>
    <lineage>
        <taxon>Bacteria</taxon>
        <taxon>Pseudomonadati</taxon>
        <taxon>Pseudomonadota</taxon>
        <taxon>Betaproteobacteria</taxon>
        <taxon>Burkholderiales</taxon>
        <taxon>Comamonadaceae</taxon>
        <taxon>Comamonas</taxon>
    </lineage>
</organism>
<evidence type="ECO:0000313" key="1">
    <source>
        <dbReference type="EMBL" id="MFC4623072.1"/>
    </source>
</evidence>
<protein>
    <submittedName>
        <fullName evidence="1">BrnA antitoxin family protein</fullName>
    </submittedName>
</protein>
<proteinExistence type="predicted"/>
<dbReference type="Pfam" id="PF14384">
    <property type="entry name" value="BrnA_antitoxin"/>
    <property type="match status" value="1"/>
</dbReference>
<gene>
    <name evidence="1" type="ORF">ACFO3A_12715</name>
</gene>
<reference evidence="2" key="1">
    <citation type="journal article" date="2019" name="Int. J. Syst. Evol. Microbiol.">
        <title>The Global Catalogue of Microorganisms (GCM) 10K type strain sequencing project: providing services to taxonomists for standard genome sequencing and annotation.</title>
        <authorList>
            <consortium name="The Broad Institute Genomics Platform"/>
            <consortium name="The Broad Institute Genome Sequencing Center for Infectious Disease"/>
            <person name="Wu L."/>
            <person name="Ma J."/>
        </authorList>
    </citation>
    <scope>NUCLEOTIDE SEQUENCE [LARGE SCALE GENOMIC DNA]</scope>
    <source>
        <strain evidence="2">JCM 11650</strain>
    </source>
</reference>
<dbReference type="InterPro" id="IPR025528">
    <property type="entry name" value="BrnA_antitoxin"/>
</dbReference>
<evidence type="ECO:0000313" key="2">
    <source>
        <dbReference type="Proteomes" id="UP001595967"/>
    </source>
</evidence>
<name>A0ABV9GYE2_9BURK</name>